<accession>A0A4Q1CZW6</accession>
<protein>
    <submittedName>
        <fullName evidence="2">Uncharacterized protein</fullName>
    </submittedName>
</protein>
<reference evidence="2 3" key="1">
    <citation type="submission" date="2019-01" db="EMBL/GenBank/DDBJ databases">
        <title>Filimonas sp. strain TTM-71.</title>
        <authorList>
            <person name="Chen W.-M."/>
        </authorList>
    </citation>
    <scope>NUCLEOTIDE SEQUENCE [LARGE SCALE GENOMIC DNA]</scope>
    <source>
        <strain evidence="2 3">TTM-71</strain>
    </source>
</reference>
<name>A0A4Q1CZW6_9BACT</name>
<feature type="transmembrane region" description="Helical" evidence="1">
    <location>
        <begin position="35"/>
        <end position="53"/>
    </location>
</feature>
<dbReference type="EMBL" id="SDHZ01000005">
    <property type="protein sequence ID" value="RXK80960.1"/>
    <property type="molecule type" value="Genomic_DNA"/>
</dbReference>
<keyword evidence="1" id="KW-0812">Transmembrane</keyword>
<gene>
    <name evidence="2" type="ORF">ESB13_22670</name>
</gene>
<feature type="transmembrane region" description="Helical" evidence="1">
    <location>
        <begin position="65"/>
        <end position="86"/>
    </location>
</feature>
<dbReference type="Proteomes" id="UP000290545">
    <property type="component" value="Unassembled WGS sequence"/>
</dbReference>
<evidence type="ECO:0000256" key="1">
    <source>
        <dbReference type="SAM" id="Phobius"/>
    </source>
</evidence>
<sequence>MTSKEKRSFSIFAVPMIMILSMSWGKGENSLKMQSIFVVLLAIIAAIVFIVNYKTFKQKPLWHKVWFWFIACMGLITLSFIFWPSLTYVFVK</sequence>
<proteinExistence type="predicted"/>
<evidence type="ECO:0000313" key="3">
    <source>
        <dbReference type="Proteomes" id="UP000290545"/>
    </source>
</evidence>
<organism evidence="2 3">
    <name type="scientific">Filimonas effusa</name>
    <dbReference type="NCBI Taxonomy" id="2508721"/>
    <lineage>
        <taxon>Bacteria</taxon>
        <taxon>Pseudomonadati</taxon>
        <taxon>Bacteroidota</taxon>
        <taxon>Chitinophagia</taxon>
        <taxon>Chitinophagales</taxon>
        <taxon>Chitinophagaceae</taxon>
        <taxon>Filimonas</taxon>
    </lineage>
</organism>
<keyword evidence="3" id="KW-1185">Reference proteome</keyword>
<dbReference type="AlphaFoldDB" id="A0A4Q1CZW6"/>
<comment type="caution">
    <text evidence="2">The sequence shown here is derived from an EMBL/GenBank/DDBJ whole genome shotgun (WGS) entry which is preliminary data.</text>
</comment>
<dbReference type="RefSeq" id="WP_129006173.1">
    <property type="nucleotide sequence ID" value="NZ_SDHZ01000005.1"/>
</dbReference>
<evidence type="ECO:0000313" key="2">
    <source>
        <dbReference type="EMBL" id="RXK80960.1"/>
    </source>
</evidence>
<keyword evidence="1" id="KW-1133">Transmembrane helix</keyword>
<keyword evidence="1" id="KW-0472">Membrane</keyword>